<evidence type="ECO:0000256" key="20">
    <source>
        <dbReference type="ARBA" id="ARBA00023187"/>
    </source>
</evidence>
<keyword evidence="8" id="KW-0597">Phosphoprotein</keyword>
<evidence type="ECO:0000256" key="24">
    <source>
        <dbReference type="ARBA" id="ARBA00029936"/>
    </source>
</evidence>
<dbReference type="SUPFAM" id="SSF47616">
    <property type="entry name" value="GST C-terminal domain-like"/>
    <property type="match status" value="1"/>
</dbReference>
<comment type="similarity">
    <text evidence="4">Belongs to the snRNP Sm proteins family.</text>
</comment>
<feature type="region of interest" description="Disordered" evidence="32">
    <location>
        <begin position="1736"/>
        <end position="1772"/>
    </location>
</feature>
<dbReference type="FunFam" id="1.20.1050.10:FF:000006">
    <property type="entry name" value="Elongation factor 1 gamma"/>
    <property type="match status" value="1"/>
</dbReference>
<dbReference type="GO" id="GO:0140662">
    <property type="term" value="F:ATP-dependent protein folding chaperone"/>
    <property type="evidence" value="ECO:0007669"/>
    <property type="project" value="InterPro"/>
</dbReference>
<dbReference type="FunFam" id="3.40.50.620:FF:000020">
    <property type="entry name" value="Valine--tRNA ligase, mitochondrial"/>
    <property type="match status" value="1"/>
</dbReference>
<dbReference type="InterPro" id="IPR056861">
    <property type="entry name" value="HMCN1-like_VWA"/>
</dbReference>
<dbReference type="Pfam" id="PF23560">
    <property type="entry name" value="GBD_Hemicentin"/>
    <property type="match status" value="1"/>
</dbReference>
<reference evidence="36" key="1">
    <citation type="journal article" date="2013" name="Nat. Biotechnol.">
        <title>Chinese hamster genome sequenced from sorted chromosomes.</title>
        <authorList>
            <person name="Brinkrolf K."/>
            <person name="Rupp O."/>
            <person name="Laux H."/>
            <person name="Kollin F."/>
            <person name="Ernst W."/>
            <person name="Linke B."/>
            <person name="Kofler R."/>
            <person name="Romand S."/>
            <person name="Hesse F."/>
            <person name="Budach W.E."/>
            <person name="Galosy S."/>
            <person name="Muller D."/>
            <person name="Noll T."/>
            <person name="Wienberg J."/>
            <person name="Jostock T."/>
            <person name="Leonard M."/>
            <person name="Grillari J."/>
            <person name="Tauch A."/>
            <person name="Goesmann A."/>
            <person name="Helk B."/>
            <person name="Mott J.E."/>
            <person name="Puhler A."/>
            <person name="Borth N."/>
        </authorList>
    </citation>
    <scope>NUCLEOTIDE SEQUENCE [LARGE SCALE GENOMIC DNA]</scope>
    <source>
        <strain evidence="36">17A/GY</strain>
    </source>
</reference>
<dbReference type="InterPro" id="IPR043129">
    <property type="entry name" value="ATPase_NBD"/>
</dbReference>
<evidence type="ECO:0000256" key="10">
    <source>
        <dbReference type="ARBA" id="ARBA00022664"/>
    </source>
</evidence>
<dbReference type="Pfam" id="PF25106">
    <property type="entry name" value="VWA_4"/>
    <property type="match status" value="1"/>
</dbReference>
<keyword evidence="11" id="KW-0747">Spliceosome</keyword>
<dbReference type="SUPFAM" id="SSF50677">
    <property type="entry name" value="ValRS/IleRS/LeuRS editing domain"/>
    <property type="match status" value="1"/>
</dbReference>
<feature type="compositionally biased region" description="Basic and acidic residues" evidence="32">
    <location>
        <begin position="485"/>
        <end position="499"/>
    </location>
</feature>
<dbReference type="FunFam" id="2.30.30.100:FF:000009">
    <property type="entry name" value="U6 snRNA-associated Sm-like protein LSm2"/>
    <property type="match status" value="1"/>
</dbReference>
<dbReference type="FunFam" id="3.40.50.620:FF:000457">
    <property type="entry name" value="Predicted protein"/>
    <property type="match status" value="1"/>
</dbReference>
<evidence type="ECO:0000256" key="27">
    <source>
        <dbReference type="ARBA" id="ARBA00063389"/>
    </source>
</evidence>
<dbReference type="CDD" id="cd07962">
    <property type="entry name" value="Anticodon_Ia_Val"/>
    <property type="match status" value="1"/>
</dbReference>
<dbReference type="InterPro" id="IPR002300">
    <property type="entry name" value="aa-tRNA-synth_Ia"/>
</dbReference>
<keyword evidence="20" id="KW-0508">mRNA splicing</keyword>
<dbReference type="InterPro" id="IPR001163">
    <property type="entry name" value="Sm_dom_euk/arc"/>
</dbReference>
<keyword evidence="10" id="KW-0507">mRNA processing</keyword>
<dbReference type="InterPro" id="IPR033705">
    <property type="entry name" value="Anticodon_Ia_Val"/>
</dbReference>
<dbReference type="Pfam" id="PF23610">
    <property type="entry name" value="VWA7_4"/>
    <property type="match status" value="1"/>
</dbReference>
<evidence type="ECO:0000256" key="18">
    <source>
        <dbReference type="ARBA" id="ARBA00023146"/>
    </source>
</evidence>
<keyword evidence="13" id="KW-0547">Nucleotide-binding</keyword>
<evidence type="ECO:0000256" key="12">
    <source>
        <dbReference type="ARBA" id="ARBA00022729"/>
    </source>
</evidence>
<evidence type="ECO:0000256" key="22">
    <source>
        <dbReference type="ARBA" id="ARBA00023274"/>
    </source>
</evidence>
<evidence type="ECO:0000256" key="21">
    <source>
        <dbReference type="ARBA" id="ARBA00023242"/>
    </source>
</evidence>
<dbReference type="InterPro" id="IPR056862">
    <property type="entry name" value="VWA7_N"/>
</dbReference>
<dbReference type="InterPro" id="IPR036465">
    <property type="entry name" value="vWFA_dom_sf"/>
</dbReference>
<dbReference type="FunFam" id="1.10.730.10:FF:000015">
    <property type="entry name" value="Valine--tRNA ligase"/>
    <property type="match status" value="1"/>
</dbReference>
<evidence type="ECO:0000256" key="14">
    <source>
        <dbReference type="ARBA" id="ARBA00022840"/>
    </source>
</evidence>
<dbReference type="SUPFAM" id="SSF53300">
    <property type="entry name" value="vWA-like"/>
    <property type="match status" value="1"/>
</dbReference>
<dbReference type="GO" id="GO:0003723">
    <property type="term" value="F:RNA binding"/>
    <property type="evidence" value="ECO:0007669"/>
    <property type="project" value="UniProtKB-KW"/>
</dbReference>
<evidence type="ECO:0000256" key="25">
    <source>
        <dbReference type="ARBA" id="ARBA00047552"/>
    </source>
</evidence>
<dbReference type="InterPro" id="IPR014729">
    <property type="entry name" value="Rossmann-like_a/b/a_fold"/>
</dbReference>
<dbReference type="NCBIfam" id="NF004349">
    <property type="entry name" value="PRK05729.1"/>
    <property type="match status" value="1"/>
</dbReference>
<evidence type="ECO:0000313" key="35">
    <source>
        <dbReference type="EMBL" id="ERE88821.1"/>
    </source>
</evidence>
<dbReference type="Gene3D" id="1.20.1050.10">
    <property type="match status" value="1"/>
</dbReference>
<feature type="compositionally biased region" description="Basic and acidic residues" evidence="32">
    <location>
        <begin position="458"/>
        <end position="472"/>
    </location>
</feature>
<dbReference type="InterPro" id="IPR010920">
    <property type="entry name" value="LSM_dom_sf"/>
</dbReference>
<dbReference type="GO" id="GO:0008380">
    <property type="term" value="P:RNA splicing"/>
    <property type="evidence" value="ECO:0007669"/>
    <property type="project" value="UniProtKB-KW"/>
</dbReference>
<keyword evidence="21" id="KW-0539">Nucleus</keyword>
<dbReference type="EC" id="6.1.1.9" evidence="6"/>
<dbReference type="Pfam" id="PF01423">
    <property type="entry name" value="LSM"/>
    <property type="match status" value="1"/>
</dbReference>
<dbReference type="InterPro" id="IPR009080">
    <property type="entry name" value="tRNAsynth_Ia_anticodon-bd"/>
</dbReference>
<comment type="subunit">
    <text evidence="28">Forms high-molecular-mass aggregates with elongation factor 1.</text>
</comment>
<evidence type="ECO:0000256" key="19">
    <source>
        <dbReference type="ARBA" id="ARBA00023180"/>
    </source>
</evidence>
<dbReference type="InterPro" id="IPR010987">
    <property type="entry name" value="Glutathione-S-Trfase_C-like"/>
</dbReference>
<dbReference type="GO" id="GO:0005829">
    <property type="term" value="C:cytosol"/>
    <property type="evidence" value="ECO:0007669"/>
    <property type="project" value="TreeGrafter"/>
</dbReference>
<dbReference type="InterPro" id="IPR016654">
    <property type="entry name" value="U6_snRNA_Lsm2"/>
</dbReference>
<dbReference type="InterPro" id="IPR002303">
    <property type="entry name" value="Valyl-tRNA_ligase"/>
</dbReference>
<evidence type="ECO:0000256" key="2">
    <source>
        <dbReference type="ARBA" id="ARBA00004613"/>
    </source>
</evidence>
<keyword evidence="9 35" id="KW-0436">Ligase</keyword>
<dbReference type="GO" id="GO:0006397">
    <property type="term" value="P:mRNA processing"/>
    <property type="evidence" value="ECO:0007669"/>
    <property type="project" value="UniProtKB-KW"/>
</dbReference>
<dbReference type="Pfam" id="PF00043">
    <property type="entry name" value="GST_C"/>
    <property type="match status" value="1"/>
</dbReference>
<evidence type="ECO:0000256" key="9">
    <source>
        <dbReference type="ARBA" id="ARBA00022598"/>
    </source>
</evidence>
<evidence type="ECO:0000256" key="11">
    <source>
        <dbReference type="ARBA" id="ARBA00022728"/>
    </source>
</evidence>
<evidence type="ECO:0000256" key="28">
    <source>
        <dbReference type="ARBA" id="ARBA00065250"/>
    </source>
</evidence>
<dbReference type="CDD" id="cd00817">
    <property type="entry name" value="ValRS_core"/>
    <property type="match status" value="1"/>
</dbReference>
<evidence type="ECO:0000256" key="32">
    <source>
        <dbReference type="SAM" id="MobiDB-lite"/>
    </source>
</evidence>
<dbReference type="PANTHER" id="PTHR11946:SF109">
    <property type="entry name" value="VALINE--TRNA LIGASE"/>
    <property type="match status" value="1"/>
</dbReference>
<dbReference type="InterPro" id="IPR009008">
    <property type="entry name" value="Val/Leu/Ile-tRNA-synth_edit"/>
</dbReference>
<keyword evidence="12" id="KW-0732">Signal</keyword>
<dbReference type="InterPro" id="IPR013155">
    <property type="entry name" value="M/V/L/I-tRNA-synth_anticd-bd"/>
</dbReference>
<evidence type="ECO:0000256" key="15">
    <source>
        <dbReference type="ARBA" id="ARBA00022884"/>
    </source>
</evidence>
<dbReference type="PROSITE" id="PS00178">
    <property type="entry name" value="AA_TRNA_LIGASE_I"/>
    <property type="match status" value="1"/>
</dbReference>
<dbReference type="Pfam" id="PF00012">
    <property type="entry name" value="HSP70"/>
    <property type="match status" value="1"/>
</dbReference>
<dbReference type="FunFam" id="3.30.420.40:FF:000026">
    <property type="entry name" value="Heat shock protein 70"/>
    <property type="match status" value="1"/>
</dbReference>
<dbReference type="InterPro" id="IPR004046">
    <property type="entry name" value="GST_C"/>
</dbReference>
<dbReference type="SUPFAM" id="SSF47323">
    <property type="entry name" value="Anticodon-binding domain of a subclass of class I aminoacyl-tRNA synthetases"/>
    <property type="match status" value="1"/>
</dbReference>
<dbReference type="GO" id="GO:0005524">
    <property type="term" value="F:ATP binding"/>
    <property type="evidence" value="ECO:0007669"/>
    <property type="project" value="UniProtKB-KW"/>
</dbReference>
<dbReference type="Pfam" id="PF08264">
    <property type="entry name" value="Anticodon_1"/>
    <property type="match status" value="1"/>
</dbReference>
<gene>
    <name evidence="35" type="ORF">H671_1g2778</name>
</gene>
<keyword evidence="7" id="KW-0964">Secreted</keyword>
<organism evidence="35 36">
    <name type="scientific">Cricetulus griseus</name>
    <name type="common">Chinese hamster</name>
    <name type="synonym">Cricetulus barabensis griseus</name>
    <dbReference type="NCBI Taxonomy" id="10029"/>
    <lineage>
        <taxon>Eukaryota</taxon>
        <taxon>Metazoa</taxon>
        <taxon>Chordata</taxon>
        <taxon>Craniata</taxon>
        <taxon>Vertebrata</taxon>
        <taxon>Euteleostomi</taxon>
        <taxon>Mammalia</taxon>
        <taxon>Eutheria</taxon>
        <taxon>Euarchontoglires</taxon>
        <taxon>Glires</taxon>
        <taxon>Rodentia</taxon>
        <taxon>Myomorpha</taxon>
        <taxon>Muroidea</taxon>
        <taxon>Cricetidae</taxon>
        <taxon>Cricetinae</taxon>
        <taxon>Cricetulus</taxon>
    </lineage>
</organism>
<evidence type="ECO:0000259" key="33">
    <source>
        <dbReference type="PROSITE" id="PS50405"/>
    </source>
</evidence>
<evidence type="ECO:0000256" key="1">
    <source>
        <dbReference type="ARBA" id="ARBA00004123"/>
    </source>
</evidence>
<evidence type="ECO:0000256" key="26">
    <source>
        <dbReference type="ARBA" id="ARBA00056431"/>
    </source>
</evidence>
<dbReference type="PANTHER" id="PTHR11946">
    <property type="entry name" value="VALYL-TRNA SYNTHETASES"/>
    <property type="match status" value="1"/>
</dbReference>
<dbReference type="FunFam" id="1.10.287.380:FF:000002">
    <property type="entry name" value="Valine--tRNA ligase"/>
    <property type="match status" value="1"/>
</dbReference>
<dbReference type="Pfam" id="PF00133">
    <property type="entry name" value="tRNA-synt_1"/>
    <property type="match status" value="1"/>
</dbReference>
<evidence type="ECO:0000256" key="29">
    <source>
        <dbReference type="ARBA" id="ARBA00067755"/>
    </source>
</evidence>
<keyword evidence="19" id="KW-0325">Glycoprotein</keyword>
<dbReference type="SUPFAM" id="SSF53067">
    <property type="entry name" value="Actin-like ATPase domain"/>
    <property type="match status" value="2"/>
</dbReference>
<evidence type="ECO:0000256" key="23">
    <source>
        <dbReference type="ARBA" id="ARBA00024407"/>
    </source>
</evidence>
<evidence type="ECO:0000256" key="17">
    <source>
        <dbReference type="ARBA" id="ARBA00022990"/>
    </source>
</evidence>
<dbReference type="EMBL" id="KE665405">
    <property type="protein sequence ID" value="ERE88821.1"/>
    <property type="molecule type" value="Genomic_DNA"/>
</dbReference>
<dbReference type="InterPro" id="IPR001412">
    <property type="entry name" value="aa-tRNA-synth_I_CS"/>
</dbReference>
<evidence type="ECO:0000256" key="16">
    <source>
        <dbReference type="ARBA" id="ARBA00022917"/>
    </source>
</evidence>
<dbReference type="CDD" id="cd01725">
    <property type="entry name" value="LSm2"/>
    <property type="match status" value="1"/>
</dbReference>
<dbReference type="Gene3D" id="3.90.740.10">
    <property type="entry name" value="Valyl/Leucyl/Isoleucyl-tRNA synthetase, editing domain"/>
    <property type="match status" value="1"/>
</dbReference>
<evidence type="ECO:0000256" key="8">
    <source>
        <dbReference type="ARBA" id="ARBA00022553"/>
    </source>
</evidence>
<dbReference type="InterPro" id="IPR057615">
    <property type="entry name" value="Ig_VWA7"/>
</dbReference>
<dbReference type="PROSITE" id="PS50405">
    <property type="entry name" value="GST_CTER"/>
    <property type="match status" value="1"/>
</dbReference>
<dbReference type="Gene3D" id="1.10.730.10">
    <property type="entry name" value="Isoleucyl-tRNA Synthetase, Domain 1"/>
    <property type="match status" value="1"/>
</dbReference>
<dbReference type="Pfam" id="PF25107">
    <property type="entry name" value="VWA7_N"/>
    <property type="match status" value="1"/>
</dbReference>
<dbReference type="InterPro" id="IPR036282">
    <property type="entry name" value="Glutathione-S-Trfase_C_sf"/>
</dbReference>
<evidence type="ECO:0000259" key="34">
    <source>
        <dbReference type="PROSITE" id="PS52002"/>
    </source>
</evidence>
<evidence type="ECO:0000256" key="5">
    <source>
        <dbReference type="ARBA" id="ARBA00007381"/>
    </source>
</evidence>
<dbReference type="Gene3D" id="3.40.50.620">
    <property type="entry name" value="HUPs"/>
    <property type="match status" value="2"/>
</dbReference>
<dbReference type="Proteomes" id="UP000030759">
    <property type="component" value="Unassembled WGS sequence"/>
</dbReference>
<dbReference type="InterPro" id="IPR018181">
    <property type="entry name" value="Heat_shock_70_CS"/>
</dbReference>
<comment type="catalytic activity">
    <reaction evidence="25">
        <text>tRNA(Val) + L-valine + ATP = L-valyl-tRNA(Val) + AMP + diphosphate</text>
        <dbReference type="Rhea" id="RHEA:10704"/>
        <dbReference type="Rhea" id="RHEA-COMP:9672"/>
        <dbReference type="Rhea" id="RHEA-COMP:9708"/>
        <dbReference type="ChEBI" id="CHEBI:30616"/>
        <dbReference type="ChEBI" id="CHEBI:33019"/>
        <dbReference type="ChEBI" id="CHEBI:57762"/>
        <dbReference type="ChEBI" id="CHEBI:78442"/>
        <dbReference type="ChEBI" id="CHEBI:78537"/>
        <dbReference type="ChEBI" id="CHEBI:456215"/>
        <dbReference type="EC" id="6.1.1.9"/>
    </reaction>
</comment>
<evidence type="ECO:0000256" key="4">
    <source>
        <dbReference type="ARBA" id="ARBA00006850"/>
    </source>
</evidence>
<dbReference type="SUPFAM" id="SSF52374">
    <property type="entry name" value="Nucleotidylyl transferase"/>
    <property type="match status" value="1"/>
</dbReference>
<evidence type="ECO:0000256" key="30">
    <source>
        <dbReference type="ARBA" id="ARBA00083055"/>
    </source>
</evidence>
<evidence type="ECO:0000256" key="3">
    <source>
        <dbReference type="ARBA" id="ARBA00005594"/>
    </source>
</evidence>
<keyword evidence="14" id="KW-0067">ATP-binding</keyword>
<dbReference type="GO" id="GO:0006438">
    <property type="term" value="P:valyl-tRNA aminoacylation"/>
    <property type="evidence" value="ECO:0007669"/>
    <property type="project" value="InterPro"/>
</dbReference>
<dbReference type="InterPro" id="IPR057613">
    <property type="entry name" value="VWA7_4"/>
</dbReference>
<dbReference type="FunFam" id="3.90.740.10:FF:000030">
    <property type="entry name" value="valine--tRNA ligase"/>
    <property type="match status" value="1"/>
</dbReference>
<evidence type="ECO:0000256" key="31">
    <source>
        <dbReference type="ARBA" id="ARBA00083963"/>
    </source>
</evidence>
<dbReference type="GO" id="GO:0004832">
    <property type="term" value="F:valine-tRNA ligase activity"/>
    <property type="evidence" value="ECO:0007669"/>
    <property type="project" value="UniProtKB-EC"/>
</dbReference>
<dbReference type="InterPro" id="IPR056475">
    <property type="entry name" value="GBD_Hemicentin/VWA7"/>
</dbReference>
<dbReference type="Gene3D" id="3.30.420.40">
    <property type="match status" value="1"/>
</dbReference>
<comment type="subunit">
    <text evidence="27">Component of the precatalytic spliceosome (spliceosome B complex). Component of the U4/U6-U5 tri-snRNP complex, a building block of the precatalytic spliceosome (spliceosome B complex). The U4/U6-U5 tri-snRNP complex is composed of the U4, U6 and U5 snRNAs and at least PRPF3, PRPF4, PRPF6, PRPF8, PRPF31, SNRNP200, TXNL4A, SNRNP40, SNRPB, SNRPD1, SNRPD2, SNRPD3, SNRPE, SNRPF, SNRPG, DDX23, CD2BP2, PPIH, SNU13, EFTUD2, SART1 and USP39, plus LSM2, LSM3, LSM4, LSM5, LSM6, LSM7 and LSM8. LSM2, LSM3, LSM4, LSM5, LSM6, LSM7 and LSM8 form a heptameric, ring-shaped subcomplex (the LSM2-8 complex) that is part of the U4/U6-U5 tri-snRNP complex and the precatalytic spliceosome.</text>
</comment>
<dbReference type="PRINTS" id="PR00301">
    <property type="entry name" value="HEATSHOCK70"/>
</dbReference>
<dbReference type="SUPFAM" id="SSF50182">
    <property type="entry name" value="Sm-like ribonucleoproteins"/>
    <property type="match status" value="1"/>
</dbReference>
<feature type="compositionally biased region" description="Polar residues" evidence="32">
    <location>
        <begin position="1762"/>
        <end position="1771"/>
    </location>
</feature>
<sequence length="2389" mass="262639">MAANKGMAIGIDLGTTYSCVGVFQHGKVEIIANDQGNRTTPSYVAFTDTERLIGDAAKNQVAMNPQNTVFDAKRLIGRKFNDPVVQSDMKLWPFQVINEAGKPKVLVSYKGEKKAFYPEEISSMVLTKMKEVAEAYLGHPVTNAVITVPAYFNDSQRQATKDAGVIAGLNVLRIINEPTAAAIAYGLDRSGKGERNVLIFDLGGGTFDVSILTIDDGIFELFYSFFKSLVGKDVVVELKNDLSICGTLHSVDQYLNIKLTDISVTDPEKYPHMLSVKNCFIRGSVVRYVQLPADEVDTQLLQDAARKEALQQKHRAAVLVQQWVSYADTELIPAACGATLPALGLRSPGQDPQAALGALGKALSPLEDWLRLHTYLAGDAPTLADVAAVTALLLPFRYVLDPAVRRIWGNVTRWFNTCVRQPEFRAVLGEVVLYSGTRSVTQQPGPEGTATPKTAAQLKKEAKKREKLEKFQQKQKTQLQQPPPGEKKPKPEKKEKRDPGVITYDLPTQPGEKKDVSGTMPDSYSPQYVEAAWYPWWERQGFFKPEYGRPSLSAPNPRGVFMMCIPPPNVTGSLHLGHALTNAIQDSLTRWHRMRGETTLWNPGCDHAGIATQVVVEKKLWRERGVNRHQLGREAFLQEVWEWKAEKGDRIYHQLKKLGSSLDWDRACFTMDPKLSVAVTEAFVRLHEEGVIYRSTRLVNWSCTLNSAISDIEVDKKELTGRTLLSVPGYKEKVEFGVLVSFAYKVQGSDSDEEVVVATTRIETMLGDVAVAVHPKDPRYQHLKGKRVIHPFLSQSLPVVFDDFVDMEFGTGAVKITPAHDQNDYEVGQRHGLEAIGIMDSKGTLVNVPPPFLGMPRFEARKAVLAALKERGLFRGIKDNPMVVPLCNRSKDVVEPLLRPQWYVRCGEMAQAASAAVTRGDLRILPEAHQRTWHSWMDNIRDWCISRQLWWGHRIPAYFVTVSDPAVPPGEDPDGRYWVSGRTEAEAREKAAREFGVSPDKISLQQGREWARRVGTQWGSWACFPIPLTSDLWPLLDEDVLDTWFSSGLFPFSIFGWPNQSEDLSVFYPGTLLETGHDILFFWVARMVMLGLKLTGRLPFREVYLHAIVRDAHGRKMSKSLGNVIDPLDVIHGVSLQGLHDQLLNSNLDPTEVEKAKEGQKADFPAGIPECGTDALRFGLCAYTSQGRDINLDVNRILGYRHFCNKLWNATKFALRGLGKSFVPLPTSKPEGHESLVDRWIRSRLTEAVRLSNEGFQAYDFPAITTAQYSFWLYELCDVYLECLKPVLNGADQVAVECARQTLYTCLDVGLRLLSPFMPFVTEELFQRLPRRTPAAPASLCVTPYPEPSECSWKDPEAEAAMELALSITRAVRSLRADYNLTRTRPDCFLEVADEATGALASSVSGYVQALASAGVVAVLALGAPAPQGCAVAVASDRCSIHLQLQGLVDPARELGKLQARRSEAQRQAQRLQERRAASGYSAKVPLEVQEADEAKVHASAMGAPLTHLGPPILLLLQLLPLPTFAFFPNIWSLLAAPGSVTHQDLTEEAALNVTLQLFLDRPSPGRPRLRLEDYRGRTLLADDIFAAYFGPGSPSRRFRAALGEVSRANAAQDFLPASRNNPDLHFDAERLVQGRTLLVGALRETLVAATAFESALARQRLGAALHALQDFYSHSNWVELGKQQPHPHLLWPRPELWSLAQVGDPTCSDCEELSCPGNMLDFTLLTSGYFGTHPPKPRGKCSHGGQFDQSSSQPPRGGINKDSTSPSFSPHHTLHLQAAEVALLASIQVFSLLRSRLGDRGFSRLLDITPASSLSFVLDTTGSMGEEINAAKIQARRIVEQRQDSPMEPTSYVLVPFHDPGFGPVFTTSDPDSFWQKLNEIHALGGGDEPEMCLSALELALMHTPPLSDIFVFTDASPKDTFLTNRVESLTRERRCRVTFLVTEDPSRVQGRVRREVLSPLRFEPYEAIALASGGEVIFTKDQHIQDVAAIVGESMAGLVTLPLEPPVFAPGETCVFTVDRLLRQVTVRIHGDISSFWIKSPAGVSQGPEEGIGPLGHTRRFGQFWTVTMTDPPQTGSWEMQVAAEGTPRVRVQAQTSLDFLFHFGIPVEDGPHPGLYPLTQPVAGLQTQLLVEVTGLVSRHNPEDGQPHFSHVVLRRVPEGTHLGRVPLEPVGPPERGLLAASLPPTLLSIAAPFSLELAGQDGGGQGLRRTAPQPCAVAPVLLELSGPPASLAPGSKAPLSLHVASFSGPQDLDLRTSVNPRFSLTSNLSRAHLGLNESAWGRLWLEVPDSAAPDSVVMVTVTALGQGASPVPPTHAFLRLLVLASPSQGPMASPAHSAGRVLPPAASTPLPSPSVIRARAGEGTVSTSWWGTVAGVLFLLDCSSW</sequence>
<keyword evidence="18 35" id="KW-0030">Aminoacyl-tRNA synthetase</keyword>
<feature type="domain" description="GST C-terminal" evidence="33">
    <location>
        <begin position="313"/>
        <end position="443"/>
    </location>
</feature>
<comment type="function">
    <text evidence="26">Plays a role in pre-mRNA splicing as component of the U4/U6-U5 tri-snRNP complex that is involved in spliceosome assembly, and as component of the precatalytic spliceosome (spliceosome B complex). The heptameric LSM2-8 complex binds specifically to the 3'-terminal U-tract of U6 snRNA.</text>
</comment>
<proteinExistence type="inferred from homology"/>
<dbReference type="PROSITE" id="PS52002">
    <property type="entry name" value="SM"/>
    <property type="match status" value="1"/>
</dbReference>
<keyword evidence="22" id="KW-0687">Ribonucleoprotein</keyword>
<feature type="region of interest" description="Disordered" evidence="32">
    <location>
        <begin position="439"/>
        <end position="520"/>
    </location>
</feature>
<dbReference type="InterPro" id="IPR013126">
    <property type="entry name" value="Hsp_70_fam"/>
</dbReference>
<evidence type="ECO:0000313" key="36">
    <source>
        <dbReference type="Proteomes" id="UP000030759"/>
    </source>
</evidence>
<evidence type="ECO:0000256" key="13">
    <source>
        <dbReference type="ARBA" id="ARBA00022741"/>
    </source>
</evidence>
<dbReference type="PROSITE" id="PS00297">
    <property type="entry name" value="HSP70_1"/>
    <property type="match status" value="1"/>
</dbReference>
<comment type="subcellular location">
    <subcellularLocation>
        <location evidence="1">Nucleus</location>
    </subcellularLocation>
    <subcellularLocation>
        <location evidence="2">Secreted</location>
    </subcellularLocation>
</comment>
<comment type="similarity">
    <text evidence="3">Belongs to the class-I aminoacyl-tRNA synthetase family.</text>
</comment>
<dbReference type="Pfam" id="PF23619">
    <property type="entry name" value="Ig_VWA7"/>
    <property type="match status" value="1"/>
</dbReference>
<comment type="similarity">
    <text evidence="5">Belongs to the heat shock protein 70 family.</text>
</comment>
<dbReference type="GO" id="GO:0002161">
    <property type="term" value="F:aminoacyl-tRNA deacylase activity"/>
    <property type="evidence" value="ECO:0007669"/>
    <property type="project" value="InterPro"/>
</dbReference>
<dbReference type="SMART" id="SM00651">
    <property type="entry name" value="Sm"/>
    <property type="match status" value="1"/>
</dbReference>
<dbReference type="InterPro" id="IPR047575">
    <property type="entry name" value="Sm"/>
</dbReference>
<protein>
    <recommendedName>
        <fullName evidence="29">U6 snRNA-associated Sm-like protein LSm2</fullName>
        <ecNumber evidence="6">6.1.1.9</ecNumber>
    </recommendedName>
    <alternativeName>
        <fullName evidence="30">Protein G7b</fullName>
    </alternativeName>
    <alternativeName>
        <fullName evidence="23">Valine--tRNA ligase</fullName>
    </alternativeName>
    <alternativeName>
        <fullName evidence="24">Valyl-tRNA synthetase</fullName>
    </alternativeName>
    <alternativeName>
        <fullName evidence="31">snRNP core Sm-like protein Sm-x5</fullName>
    </alternativeName>
</protein>
<keyword evidence="15" id="KW-0694">RNA-binding</keyword>
<name>A0A061IM03_CRIGR</name>
<dbReference type="Gene3D" id="2.30.30.100">
    <property type="match status" value="1"/>
</dbReference>
<dbReference type="NCBIfam" id="TIGR00422">
    <property type="entry name" value="valS"/>
    <property type="match status" value="1"/>
</dbReference>
<evidence type="ECO:0000256" key="7">
    <source>
        <dbReference type="ARBA" id="ARBA00022525"/>
    </source>
</evidence>
<feature type="domain" description="Sm" evidence="34">
    <location>
        <begin position="221"/>
        <end position="295"/>
    </location>
</feature>
<keyword evidence="16" id="KW-0648">Protein biosynthesis</keyword>
<dbReference type="Gene3D" id="3.40.50.410">
    <property type="entry name" value="von Willebrand factor, type A domain"/>
    <property type="match status" value="1"/>
</dbReference>
<dbReference type="FunFam" id="3.90.740.10:FF:000008">
    <property type="entry name" value="Valine--tRNA ligase, mitochondrial"/>
    <property type="match status" value="1"/>
</dbReference>
<dbReference type="PROSITE" id="PS00329">
    <property type="entry name" value="HSP70_2"/>
    <property type="match status" value="1"/>
</dbReference>
<keyword evidence="17" id="KW-0007">Acetylation</keyword>
<dbReference type="GO" id="GO:0005576">
    <property type="term" value="C:extracellular region"/>
    <property type="evidence" value="ECO:0007669"/>
    <property type="project" value="UniProtKB-SubCell"/>
</dbReference>
<dbReference type="HAMAP" id="MF_02004">
    <property type="entry name" value="Val_tRNA_synth_type1"/>
    <property type="match status" value="1"/>
</dbReference>
<dbReference type="GO" id="GO:0005681">
    <property type="term" value="C:spliceosomal complex"/>
    <property type="evidence" value="ECO:0007669"/>
    <property type="project" value="UniProtKB-KW"/>
</dbReference>
<evidence type="ECO:0000256" key="6">
    <source>
        <dbReference type="ARBA" id="ARBA00013169"/>
    </source>
</evidence>
<accession>A0A061IM03</accession>